<dbReference type="InterPro" id="IPR003008">
    <property type="entry name" value="Tubulin_FtsZ_GTPase"/>
</dbReference>
<keyword evidence="9" id="KW-0460">Magnesium</keyword>
<protein>
    <recommendedName>
        <fullName evidence="18">Tubulin beta chain</fullName>
    </recommendedName>
</protein>
<dbReference type="FunFam" id="3.30.1330.20:FF:000009">
    <property type="entry name" value="Tubulin beta chain"/>
    <property type="match status" value="1"/>
</dbReference>
<evidence type="ECO:0000256" key="3">
    <source>
        <dbReference type="ARBA" id="ARBA00009636"/>
    </source>
</evidence>
<keyword evidence="11" id="KW-0206">Cytoskeleton</keyword>
<comment type="caution">
    <text evidence="16">The sequence shown here is derived from an EMBL/GenBank/DDBJ whole genome shotgun (WGS) entry which is preliminary data.</text>
</comment>
<dbReference type="AlphaFoldDB" id="A0A8J2LHP7"/>
<dbReference type="InterPro" id="IPR000217">
    <property type="entry name" value="Tubulin"/>
</dbReference>
<dbReference type="SMART" id="SM00864">
    <property type="entry name" value="Tubulin"/>
    <property type="match status" value="1"/>
</dbReference>
<dbReference type="GO" id="GO:0046872">
    <property type="term" value="F:metal ion binding"/>
    <property type="evidence" value="ECO:0007669"/>
    <property type="project" value="UniProtKB-KW"/>
</dbReference>
<name>A0A8J2LHP7_9HEXA</name>
<comment type="subcellular location">
    <subcellularLocation>
        <location evidence="2">Cytoplasm</location>
        <location evidence="2">Cytoskeleton</location>
    </subcellularLocation>
</comment>
<feature type="domain" description="Tubulin/FtsZ GTPase" evidence="14">
    <location>
        <begin position="47"/>
        <end position="244"/>
    </location>
</feature>
<dbReference type="InterPro" id="IPR013838">
    <property type="entry name" value="Beta-tubulin_BS"/>
</dbReference>
<evidence type="ECO:0000256" key="6">
    <source>
        <dbReference type="ARBA" id="ARBA00022701"/>
    </source>
</evidence>
<dbReference type="Pfam" id="PF03953">
    <property type="entry name" value="Tubulin_C"/>
    <property type="match status" value="1"/>
</dbReference>
<keyword evidence="6" id="KW-0493">Microtubule</keyword>
<dbReference type="PANTHER" id="PTHR11588">
    <property type="entry name" value="TUBULIN"/>
    <property type="match status" value="1"/>
</dbReference>
<dbReference type="Pfam" id="PF00091">
    <property type="entry name" value="Tubulin"/>
    <property type="match status" value="1"/>
</dbReference>
<evidence type="ECO:0000256" key="13">
    <source>
        <dbReference type="SAM" id="MobiDB-lite"/>
    </source>
</evidence>
<proteinExistence type="inferred from homology"/>
<gene>
    <name evidence="16" type="ORF">AFUS01_LOCUS45802</name>
</gene>
<keyword evidence="7" id="KW-0479">Metal-binding</keyword>
<evidence type="ECO:0000259" key="14">
    <source>
        <dbReference type="SMART" id="SM00864"/>
    </source>
</evidence>
<evidence type="ECO:0000256" key="12">
    <source>
        <dbReference type="ARBA" id="ARBA00034296"/>
    </source>
</evidence>
<evidence type="ECO:0000256" key="1">
    <source>
        <dbReference type="ARBA" id="ARBA00001946"/>
    </source>
</evidence>
<evidence type="ECO:0000256" key="2">
    <source>
        <dbReference type="ARBA" id="ARBA00004245"/>
    </source>
</evidence>
<feature type="region of interest" description="Disordered" evidence="13">
    <location>
        <begin position="433"/>
        <end position="453"/>
    </location>
</feature>
<dbReference type="InterPro" id="IPR018316">
    <property type="entry name" value="Tubulin/FtsZ_2-layer-sand-dom"/>
</dbReference>
<evidence type="ECO:0000313" key="16">
    <source>
        <dbReference type="EMBL" id="CAG7836567.1"/>
    </source>
</evidence>
<evidence type="ECO:0000256" key="10">
    <source>
        <dbReference type="ARBA" id="ARBA00023134"/>
    </source>
</evidence>
<dbReference type="OrthoDB" id="1662883at2759"/>
<evidence type="ECO:0000259" key="15">
    <source>
        <dbReference type="SMART" id="SM00865"/>
    </source>
</evidence>
<keyword evidence="5" id="KW-0963">Cytoplasm</keyword>
<comment type="function">
    <text evidence="12">Tubulin is the major constituent of microtubules, a cylinder consisting of laterally associated linear protofilaments composed of alpha- and beta-tubulin heterodimers. Microtubules grow by the addition of GTP-tubulin dimers to the microtubule end, where a stabilizing cap forms. Below the cap, tubulin dimers are in GDP-bound state, owing to GTPase activity of alpha-tubulin.</text>
</comment>
<dbReference type="CDD" id="cd02187">
    <property type="entry name" value="beta_tubulin"/>
    <property type="match status" value="1"/>
</dbReference>
<dbReference type="EMBL" id="CAJVCH010571073">
    <property type="protein sequence ID" value="CAG7836567.1"/>
    <property type="molecule type" value="Genomic_DNA"/>
</dbReference>
<keyword evidence="10" id="KW-0342">GTP-binding</keyword>
<evidence type="ECO:0008006" key="18">
    <source>
        <dbReference type="Google" id="ProtNLM"/>
    </source>
</evidence>
<dbReference type="GO" id="GO:0005874">
    <property type="term" value="C:microtubule"/>
    <property type="evidence" value="ECO:0007669"/>
    <property type="project" value="UniProtKB-KW"/>
</dbReference>
<evidence type="ECO:0000256" key="5">
    <source>
        <dbReference type="ARBA" id="ARBA00022490"/>
    </source>
</evidence>
<evidence type="ECO:0000256" key="11">
    <source>
        <dbReference type="ARBA" id="ARBA00023212"/>
    </source>
</evidence>
<keyword evidence="17" id="KW-1185">Reference proteome</keyword>
<organism evidence="16 17">
    <name type="scientific">Allacma fusca</name>
    <dbReference type="NCBI Taxonomy" id="39272"/>
    <lineage>
        <taxon>Eukaryota</taxon>
        <taxon>Metazoa</taxon>
        <taxon>Ecdysozoa</taxon>
        <taxon>Arthropoda</taxon>
        <taxon>Hexapoda</taxon>
        <taxon>Collembola</taxon>
        <taxon>Symphypleona</taxon>
        <taxon>Sminthuridae</taxon>
        <taxon>Allacma</taxon>
    </lineage>
</organism>
<sequence>MREILTLCVGQAGASIGNKFNEAVCEDHGIDPTGTFWGESELQLERIDVYFYEGAAGKYVPRTILMDLEPGNLESIRSSSWGQTYRPDNFVFSKYGSGNNFAKGYYTEGAELLEEALDAIRREVEMCECIQGFQMIHSVGGGTGGGFGALLMDNIRQDFPDRTICTWSVMPSSKVSDVVVEPYNAILSTHKLLEITDFAFCVDNESLYDINKRTLKIANPSLCHLNCLLARAMCGITSTFRFPGQLNADLRKLACTLVPFPRLHFFIPGIVPCASRGAQHYRGLNVPELINEMFSIRSMFTTCDPRAGKYLTCAAIFRGQVSTHMVEEYMFTTQHKQSRYFCEWLPNSIKTAFCDIPPRGLKMSASFIGNNTTIACMWRRLLTNYQTIIRRKAFMHWYIAEGLQEEEFSLANANIEDMISEYQLHETTTDISHFGFPEEGHQAPPEEEEGVDN</sequence>
<comment type="cofactor">
    <cofactor evidence="1">
        <name>Mg(2+)</name>
        <dbReference type="ChEBI" id="CHEBI:18420"/>
    </cofactor>
</comment>
<dbReference type="PROSITE" id="PS00228">
    <property type="entry name" value="TUBULIN_B_AUTOREG"/>
    <property type="match status" value="1"/>
</dbReference>
<comment type="similarity">
    <text evidence="3">Belongs to the tubulin family.</text>
</comment>
<evidence type="ECO:0000256" key="9">
    <source>
        <dbReference type="ARBA" id="ARBA00022842"/>
    </source>
</evidence>
<dbReference type="Proteomes" id="UP000708208">
    <property type="component" value="Unassembled WGS sequence"/>
</dbReference>
<evidence type="ECO:0000256" key="7">
    <source>
        <dbReference type="ARBA" id="ARBA00022723"/>
    </source>
</evidence>
<evidence type="ECO:0000256" key="4">
    <source>
        <dbReference type="ARBA" id="ARBA00011747"/>
    </source>
</evidence>
<evidence type="ECO:0000313" key="17">
    <source>
        <dbReference type="Proteomes" id="UP000708208"/>
    </source>
</evidence>
<reference evidence="16" key="1">
    <citation type="submission" date="2021-06" db="EMBL/GenBank/DDBJ databases">
        <authorList>
            <person name="Hodson N. C."/>
            <person name="Mongue J. A."/>
            <person name="Jaron S. K."/>
        </authorList>
    </citation>
    <scope>NUCLEOTIDE SEQUENCE</scope>
</reference>
<dbReference type="SMART" id="SM00865">
    <property type="entry name" value="Tubulin_C"/>
    <property type="match status" value="1"/>
</dbReference>
<dbReference type="GO" id="GO:0007017">
    <property type="term" value="P:microtubule-based process"/>
    <property type="evidence" value="ECO:0007669"/>
    <property type="project" value="InterPro"/>
</dbReference>
<accession>A0A8J2LHP7</accession>
<evidence type="ECO:0000256" key="8">
    <source>
        <dbReference type="ARBA" id="ARBA00022741"/>
    </source>
</evidence>
<feature type="domain" description="Tubulin/FtsZ 2-layer sandwich" evidence="15">
    <location>
        <begin position="246"/>
        <end position="383"/>
    </location>
</feature>
<keyword evidence="8" id="KW-0547">Nucleotide-binding</keyword>
<comment type="subunit">
    <text evidence="4">Dimer of alpha and beta chains. A typical microtubule is a hollow water-filled tube with an outer diameter of 25 nm and an inner diameter of 15 nM. Alpha-beta heterodimers associate head-to-tail to form protofilaments running lengthwise along the microtubule wall with the beta-tubulin subunit facing the microtubule plus end conferring a structural polarity. Microtubules usually have 13 protofilaments but different protofilament numbers can be found in some organisms and specialized cells.</text>
</comment>
<dbReference type="GO" id="GO:0005525">
    <property type="term" value="F:GTP binding"/>
    <property type="evidence" value="ECO:0007669"/>
    <property type="project" value="UniProtKB-KW"/>
</dbReference>